<feature type="non-terminal residue" evidence="1">
    <location>
        <position position="148"/>
    </location>
</feature>
<dbReference type="Proteomes" id="UP001176883">
    <property type="component" value="Unassembled WGS sequence"/>
</dbReference>
<protein>
    <submittedName>
        <fullName evidence="1">Uncharacterized protein</fullName>
    </submittedName>
</protein>
<gene>
    <name evidence="1" type="ORF">Q4Q35_09485</name>
</gene>
<name>A0ABT8WA95_9FLAO</name>
<dbReference type="EMBL" id="JAUOEK010000110">
    <property type="protein sequence ID" value="MDO5970040.1"/>
    <property type="molecule type" value="Genomic_DNA"/>
</dbReference>
<accession>A0ABT8WA95</accession>
<evidence type="ECO:0000313" key="1">
    <source>
        <dbReference type="EMBL" id="MDO5970040.1"/>
    </source>
</evidence>
<organism evidence="1 2">
    <name type="scientific">Flavivirga aquimarina</name>
    <dbReference type="NCBI Taxonomy" id="2027862"/>
    <lineage>
        <taxon>Bacteria</taxon>
        <taxon>Pseudomonadati</taxon>
        <taxon>Bacteroidota</taxon>
        <taxon>Flavobacteriia</taxon>
        <taxon>Flavobacteriales</taxon>
        <taxon>Flavobacteriaceae</taxon>
        <taxon>Flavivirga</taxon>
    </lineage>
</organism>
<dbReference type="RefSeq" id="WP_303277733.1">
    <property type="nucleotide sequence ID" value="NZ_JAUOEK010000110.1"/>
</dbReference>
<keyword evidence="2" id="KW-1185">Reference proteome</keyword>
<sequence length="148" mass="14974">QIVRTLGDTSSLTFTFSEAVDVNSILPFNIFGQTIDYTFTPTGGSNSPVVVSITGGAAPGEVPVDLNWTGVTSFTVSAPGAAAFAFDDLSVSAITPPPSIIFDFESATGGSGDDITETKDDITLTLTGSPTLGIGTGGSFGSTGQIVR</sequence>
<reference evidence="1" key="1">
    <citation type="submission" date="2023-07" db="EMBL/GenBank/DDBJ databases">
        <title>Two novel species in the genus Flavivirga.</title>
        <authorList>
            <person name="Kwon K."/>
        </authorList>
    </citation>
    <scope>NUCLEOTIDE SEQUENCE</scope>
    <source>
        <strain evidence="1">KCTC 52353</strain>
    </source>
</reference>
<evidence type="ECO:0000313" key="2">
    <source>
        <dbReference type="Proteomes" id="UP001176883"/>
    </source>
</evidence>
<comment type="caution">
    <text evidence="1">The sequence shown here is derived from an EMBL/GenBank/DDBJ whole genome shotgun (WGS) entry which is preliminary data.</text>
</comment>
<proteinExistence type="predicted"/>
<feature type="non-terminal residue" evidence="1">
    <location>
        <position position="1"/>
    </location>
</feature>